<evidence type="ECO:0000256" key="2">
    <source>
        <dbReference type="SAM" id="Phobius"/>
    </source>
</evidence>
<sequence>MEIGDLIYIILLLLFMILGFFNDSRKKKEQQNQQQKPNPKTDFQPEDREITQSPPPFLTEDQVKRFELQKERRVKQGDSKNVFQSSMDLTTDFKKESSLGSSIFRNEADSLYEQVADIPGLYDSDSEMEVIQESPGETKYGTHPIVEDLIGVNRTEELKKGFIYSEILKKKY</sequence>
<gene>
    <name evidence="3" type="ORF">ING2E5B_1718</name>
</gene>
<dbReference type="HOGENOM" id="CLU_1553870_0_0_10"/>
<feature type="compositionally biased region" description="Low complexity" evidence="1">
    <location>
        <begin position="31"/>
        <end position="40"/>
    </location>
</feature>
<keyword evidence="2" id="KW-1133">Transmembrane helix</keyword>
<protein>
    <submittedName>
        <fullName evidence="3">Putative membrane protein</fullName>
    </submittedName>
</protein>
<accession>A0A098C0L0</accession>
<dbReference type="AlphaFoldDB" id="A0A098C0L0"/>
<keyword evidence="2" id="KW-0812">Transmembrane</keyword>
<feature type="region of interest" description="Disordered" evidence="1">
    <location>
        <begin position="27"/>
        <end position="61"/>
    </location>
</feature>
<dbReference type="STRING" id="1562970.ING2E5B_1718"/>
<dbReference type="KEGG" id="pbt:ING2E5B_1718"/>
<proteinExistence type="predicted"/>
<dbReference type="EMBL" id="LN515532">
    <property type="protein sequence ID" value="CEA16464.1"/>
    <property type="molecule type" value="Genomic_DNA"/>
</dbReference>
<organism evidence="3 4">
    <name type="scientific">Fermentimonas caenicola</name>
    <dbReference type="NCBI Taxonomy" id="1562970"/>
    <lineage>
        <taxon>Bacteria</taxon>
        <taxon>Pseudomonadati</taxon>
        <taxon>Bacteroidota</taxon>
        <taxon>Bacteroidia</taxon>
        <taxon>Bacteroidales</taxon>
        <taxon>Dysgonomonadaceae</taxon>
        <taxon>Fermentimonas</taxon>
    </lineage>
</organism>
<evidence type="ECO:0000313" key="4">
    <source>
        <dbReference type="Proteomes" id="UP000032417"/>
    </source>
</evidence>
<keyword evidence="2" id="KW-0472">Membrane</keyword>
<reference evidence="3 4" key="1">
    <citation type="submission" date="2014-08" db="EMBL/GenBank/DDBJ databases">
        <authorList>
            <person name="Wibberg D."/>
        </authorList>
    </citation>
    <scope>NUCLEOTIDE SEQUENCE [LARGE SCALE GENOMIC DNA]</scope>
    <source>
        <strain evidence="4">ING2-E5B</strain>
    </source>
</reference>
<keyword evidence="4" id="KW-1185">Reference proteome</keyword>
<evidence type="ECO:0000256" key="1">
    <source>
        <dbReference type="SAM" id="MobiDB-lite"/>
    </source>
</evidence>
<feature type="transmembrane region" description="Helical" evidence="2">
    <location>
        <begin position="6"/>
        <end position="22"/>
    </location>
</feature>
<dbReference type="Proteomes" id="UP000032417">
    <property type="component" value="Chromosome 1"/>
</dbReference>
<evidence type="ECO:0000313" key="3">
    <source>
        <dbReference type="EMBL" id="CEA16464.1"/>
    </source>
</evidence>
<name>A0A098C0L0_9BACT</name>